<dbReference type="Proteomes" id="UP000011014">
    <property type="component" value="Unassembled WGS sequence"/>
</dbReference>
<protein>
    <recommendedName>
        <fullName evidence="2">U1-type domain-containing protein</fullName>
    </recommendedName>
</protein>
<proteinExistence type="predicted"/>
<evidence type="ECO:0000313" key="3">
    <source>
        <dbReference type="EMBL" id="CBY35233.1"/>
    </source>
</evidence>
<evidence type="ECO:0000256" key="1">
    <source>
        <dbReference type="SAM" id="MobiDB-lite"/>
    </source>
</evidence>
<accession>E4YIC2</accession>
<dbReference type="PANTHER" id="PTHR46786:SF1">
    <property type="entry name" value="ZINC FINGER MATRIN-TYPE PROTEIN 3"/>
    <property type="match status" value="1"/>
</dbReference>
<dbReference type="SUPFAM" id="SSF57667">
    <property type="entry name" value="beta-beta-alpha zinc fingers"/>
    <property type="match status" value="2"/>
</dbReference>
<evidence type="ECO:0000259" key="2">
    <source>
        <dbReference type="SMART" id="SM00451"/>
    </source>
</evidence>
<dbReference type="AlphaFoldDB" id="E4YIC2"/>
<dbReference type="Gene3D" id="3.30.160.60">
    <property type="entry name" value="Classic Zinc Finger"/>
    <property type="match status" value="2"/>
</dbReference>
<dbReference type="EMBL" id="FN654603">
    <property type="protein sequence ID" value="CBY35233.1"/>
    <property type="molecule type" value="Genomic_DNA"/>
</dbReference>
<name>E4YIC2_OIKDI</name>
<feature type="compositionally biased region" description="Polar residues" evidence="1">
    <location>
        <begin position="43"/>
        <end position="64"/>
    </location>
</feature>
<gene>
    <name evidence="3" type="ORF">GSOID_T00027038001</name>
</gene>
<dbReference type="InterPro" id="IPR036236">
    <property type="entry name" value="Znf_C2H2_sf"/>
</dbReference>
<sequence>MNPDDLEATLELVKRGRPGFSGVRHHELMTFLATYRPKPAQKETATSKNTNVSTAGTLSQQAHPSNERSSDTLLGRTRQMPATRAGNACTPIASKRSAHLASPGGEYSPQVAAYPPPASPQTVSTAEANPQILITQELPILPNSNFRWEDSRRVCRFCNIATPSLAQFKSHSMGKKHLKNVEYFHRMGCLKKEIQDIVDAGRALWQLPPPGSRGSRLCSRNLTDSQKSAADEINERDLCEFCPVCSLKLTSRAHARDHYRGKPHDKQFRKKTLERQIPKKVVYALERINDDIDKTWQSEFIVYSKMVRAY</sequence>
<organism evidence="3">
    <name type="scientific">Oikopleura dioica</name>
    <name type="common">Tunicate</name>
    <dbReference type="NCBI Taxonomy" id="34765"/>
    <lineage>
        <taxon>Eukaryota</taxon>
        <taxon>Metazoa</taxon>
        <taxon>Chordata</taxon>
        <taxon>Tunicata</taxon>
        <taxon>Appendicularia</taxon>
        <taxon>Copelata</taxon>
        <taxon>Oikopleuridae</taxon>
        <taxon>Oikopleura</taxon>
    </lineage>
</organism>
<feature type="domain" description="U1-type" evidence="2">
    <location>
        <begin position="150"/>
        <end position="184"/>
    </location>
</feature>
<dbReference type="SMART" id="SM00451">
    <property type="entry name" value="ZnF_U1"/>
    <property type="match status" value="2"/>
</dbReference>
<dbReference type="InterPro" id="IPR052644">
    <property type="entry name" value="ZMAT3"/>
</dbReference>
<dbReference type="InterPro" id="IPR013087">
    <property type="entry name" value="Znf_C2H2_type"/>
</dbReference>
<feature type="domain" description="U1-type" evidence="2">
    <location>
        <begin position="241"/>
        <end position="271"/>
    </location>
</feature>
<dbReference type="InterPro" id="IPR003604">
    <property type="entry name" value="Matrin/U1-like-C_Znf_C2H2"/>
</dbReference>
<feature type="region of interest" description="Disordered" evidence="1">
    <location>
        <begin position="35"/>
        <end position="73"/>
    </location>
</feature>
<dbReference type="GO" id="GO:0003676">
    <property type="term" value="F:nucleic acid binding"/>
    <property type="evidence" value="ECO:0007669"/>
    <property type="project" value="InterPro"/>
</dbReference>
<reference evidence="3" key="1">
    <citation type="journal article" date="2010" name="Science">
        <title>Plasticity of animal genome architecture unmasked by rapid evolution of a pelagic tunicate.</title>
        <authorList>
            <person name="Denoeud F."/>
            <person name="Henriet S."/>
            <person name="Mungpakdee S."/>
            <person name="Aury J.M."/>
            <person name="Da Silva C."/>
            <person name="Brinkmann H."/>
            <person name="Mikhaleva J."/>
            <person name="Olsen L.C."/>
            <person name="Jubin C."/>
            <person name="Canestro C."/>
            <person name="Bouquet J.M."/>
            <person name="Danks G."/>
            <person name="Poulain J."/>
            <person name="Campsteijn C."/>
            <person name="Adamski M."/>
            <person name="Cross I."/>
            <person name="Yadetie F."/>
            <person name="Muffato M."/>
            <person name="Louis A."/>
            <person name="Butcher S."/>
            <person name="Tsagkogeorga G."/>
            <person name="Konrad A."/>
            <person name="Singh S."/>
            <person name="Jensen M.F."/>
            <person name="Cong E.H."/>
            <person name="Eikeseth-Otteraa H."/>
            <person name="Noel B."/>
            <person name="Anthouard V."/>
            <person name="Porcel B.M."/>
            <person name="Kachouri-Lafond R."/>
            <person name="Nishino A."/>
            <person name="Ugolini M."/>
            <person name="Chourrout P."/>
            <person name="Nishida H."/>
            <person name="Aasland R."/>
            <person name="Huzurbazar S."/>
            <person name="Westhof E."/>
            <person name="Delsuc F."/>
            <person name="Lehrach H."/>
            <person name="Reinhardt R."/>
            <person name="Weissenbach J."/>
            <person name="Roy S.W."/>
            <person name="Artiguenave F."/>
            <person name="Postlethwait J.H."/>
            <person name="Manak J.R."/>
            <person name="Thompson E.M."/>
            <person name="Jaillon O."/>
            <person name="Du Pasquier L."/>
            <person name="Boudinot P."/>
            <person name="Liberles D.A."/>
            <person name="Volff J.N."/>
            <person name="Philippe H."/>
            <person name="Lenhard B."/>
            <person name="Roest Crollius H."/>
            <person name="Wincker P."/>
            <person name="Chourrout D."/>
        </authorList>
    </citation>
    <scope>NUCLEOTIDE SEQUENCE [LARGE SCALE GENOMIC DNA]</scope>
</reference>
<dbReference type="Pfam" id="PF12874">
    <property type="entry name" value="zf-met"/>
    <property type="match status" value="2"/>
</dbReference>
<dbReference type="PANTHER" id="PTHR46786">
    <property type="entry name" value="ZINC FINGER MATRIN-TYPE PROTEIN 3"/>
    <property type="match status" value="1"/>
</dbReference>
<dbReference type="GO" id="GO:0008270">
    <property type="term" value="F:zinc ion binding"/>
    <property type="evidence" value="ECO:0007669"/>
    <property type="project" value="InterPro"/>
</dbReference>
<feature type="region of interest" description="Disordered" evidence="1">
    <location>
        <begin position="97"/>
        <end position="125"/>
    </location>
</feature>